<name>K1E198_9MICO</name>
<gene>
    <name evidence="2" type="ORF">B277_11105</name>
    <name evidence="3" type="ORF">CWN80_13490</name>
</gene>
<evidence type="ECO:0000313" key="4">
    <source>
        <dbReference type="Proteomes" id="UP000004474"/>
    </source>
</evidence>
<reference evidence="2 4" key="2">
    <citation type="journal article" date="2012" name="J. Bacteriol.">
        <title>Genome Sequence of Janibacter hoylei MTCC8307, Isolated from the Stratospheric Air.</title>
        <authorList>
            <person name="Pawar S.P."/>
            <person name="Dhotre D.P."/>
            <person name="Shetty S.A."/>
            <person name="Chowdhury S.P."/>
            <person name="Chaudhari B.L."/>
            <person name="Shouche Y.S."/>
        </authorList>
    </citation>
    <scope>NUCLEOTIDE SEQUENCE [LARGE SCALE GENOMIC DNA]</scope>
    <source>
        <strain evidence="2 4">PVAS-1</strain>
    </source>
</reference>
<keyword evidence="1" id="KW-0812">Transmembrane</keyword>
<sequence>MAVERARPDPRPLLGTPGIGIGALTMLFVGGGATSHLVVLACWIVGGVALAGLGVARQERGAHIAAAEREGALASARASPRLCVQLVALRAGAR</sequence>
<dbReference type="EMBL" id="ALWX01000048">
    <property type="protein sequence ID" value="EKA60781.1"/>
    <property type="molecule type" value="Genomic_DNA"/>
</dbReference>
<dbReference type="PATRIC" id="fig|1210046.3.peg.2129"/>
<evidence type="ECO:0000313" key="5">
    <source>
        <dbReference type="Proteomes" id="UP000288711"/>
    </source>
</evidence>
<keyword evidence="5" id="KW-1185">Reference proteome</keyword>
<keyword evidence="1" id="KW-0472">Membrane</keyword>
<organism evidence="2 4">
    <name type="scientific">Janibacter hoylei PVAS-1</name>
    <dbReference type="NCBI Taxonomy" id="1210046"/>
    <lineage>
        <taxon>Bacteria</taxon>
        <taxon>Bacillati</taxon>
        <taxon>Actinomycetota</taxon>
        <taxon>Actinomycetes</taxon>
        <taxon>Micrococcales</taxon>
        <taxon>Intrasporangiaceae</taxon>
        <taxon>Janibacter</taxon>
    </lineage>
</organism>
<evidence type="ECO:0000313" key="3">
    <source>
        <dbReference type="EMBL" id="RWU81802.1"/>
    </source>
</evidence>
<evidence type="ECO:0000256" key="1">
    <source>
        <dbReference type="SAM" id="Phobius"/>
    </source>
</evidence>
<reference evidence="3 5" key="1">
    <citation type="journal article" date="2009" name="Int. J. Syst. Evol. Microbiol.">
        <title>Janibacter hoylei sp. nov., Bacillus isronensis sp. nov. and Bacillus aryabhattai sp. nov., isolated from cryotubes used for collecting air from the upper atmosphere.</title>
        <authorList>
            <person name="Shivaji S."/>
            <person name="Chaturvedi P."/>
            <person name="Begum Z."/>
            <person name="Pindi P.K."/>
            <person name="Manorama R."/>
            <person name="Padmanaban D.A."/>
            <person name="Shouche Y.S."/>
            <person name="Pawar S."/>
            <person name="Vaishampayan P."/>
            <person name="Dutt C.B."/>
            <person name="Datta G.N."/>
            <person name="Manchanda R.K."/>
            <person name="Rao U.R."/>
            <person name="Bhargava P.M."/>
            <person name="Narlikar J.V."/>
        </authorList>
    </citation>
    <scope>NUCLEOTIDE SEQUENCE [LARGE SCALE GENOMIC DNA]</scope>
    <source>
        <strain evidence="3 5">PVAS-1</strain>
    </source>
</reference>
<keyword evidence="1" id="KW-1133">Transmembrane helix</keyword>
<reference evidence="3" key="3">
    <citation type="submission" date="2017-11" db="EMBL/GenBank/DDBJ databases">
        <authorList>
            <person name="Seuylemezian A."/>
            <person name="Cooper K."/>
            <person name="Vaishampayan P."/>
        </authorList>
    </citation>
    <scope>NUCLEOTIDE SEQUENCE</scope>
    <source>
        <strain evidence="3">PVAS-1</strain>
    </source>
</reference>
<dbReference type="Proteomes" id="UP000288711">
    <property type="component" value="Unassembled WGS sequence"/>
</dbReference>
<protein>
    <submittedName>
        <fullName evidence="2">Uncharacterized protein</fullName>
    </submittedName>
</protein>
<proteinExistence type="predicted"/>
<feature type="transmembrane region" description="Helical" evidence="1">
    <location>
        <begin position="12"/>
        <end position="31"/>
    </location>
</feature>
<dbReference type="RefSeq" id="WP_007928085.1">
    <property type="nucleotide sequence ID" value="NZ_ALWX01000048.1"/>
</dbReference>
<dbReference type="EMBL" id="PIPF01000013">
    <property type="protein sequence ID" value="RWU81802.1"/>
    <property type="molecule type" value="Genomic_DNA"/>
</dbReference>
<accession>K1E198</accession>
<feature type="transmembrane region" description="Helical" evidence="1">
    <location>
        <begin position="37"/>
        <end position="56"/>
    </location>
</feature>
<dbReference type="AlphaFoldDB" id="K1E198"/>
<evidence type="ECO:0000313" key="2">
    <source>
        <dbReference type="EMBL" id="EKA60781.1"/>
    </source>
</evidence>
<dbReference type="Proteomes" id="UP000004474">
    <property type="component" value="Unassembled WGS sequence"/>
</dbReference>
<comment type="caution">
    <text evidence="2">The sequence shown here is derived from an EMBL/GenBank/DDBJ whole genome shotgun (WGS) entry which is preliminary data.</text>
</comment>